<evidence type="ECO:0000313" key="3">
    <source>
        <dbReference type="EMBL" id="POQ98938.1"/>
    </source>
</evidence>
<dbReference type="InterPro" id="IPR036165">
    <property type="entry name" value="YefM-like_sf"/>
</dbReference>
<dbReference type="PANTHER" id="PTHR33713">
    <property type="entry name" value="ANTITOXIN YAFN-RELATED"/>
    <property type="match status" value="1"/>
</dbReference>
<dbReference type="Pfam" id="PF02604">
    <property type="entry name" value="PhdYeFM_antitox"/>
    <property type="match status" value="1"/>
</dbReference>
<comment type="caution">
    <text evidence="3">The sequence shown here is derived from an EMBL/GenBank/DDBJ whole genome shotgun (WGS) entry which is preliminary data.</text>
</comment>
<name>A0A2S4JH96_9SPIO</name>
<dbReference type="EMBL" id="LPWH01000112">
    <property type="protein sequence ID" value="POQ98938.1"/>
    <property type="molecule type" value="Genomic_DNA"/>
</dbReference>
<comment type="similarity">
    <text evidence="1 2">Belongs to the phD/YefM antitoxin family.</text>
</comment>
<dbReference type="InterPro" id="IPR006442">
    <property type="entry name" value="Antitoxin_Phd/YefM"/>
</dbReference>
<protein>
    <recommendedName>
        <fullName evidence="2">Antitoxin</fullName>
    </recommendedName>
</protein>
<comment type="function">
    <text evidence="2">Antitoxin component of a type II toxin-antitoxin (TA) system.</text>
</comment>
<dbReference type="InterPro" id="IPR051405">
    <property type="entry name" value="phD/YefM_antitoxin"/>
</dbReference>
<proteinExistence type="inferred from homology"/>
<keyword evidence="4" id="KW-1185">Reference proteome</keyword>
<evidence type="ECO:0000313" key="4">
    <source>
        <dbReference type="Proteomes" id="UP000237350"/>
    </source>
</evidence>
<sequence length="101" mass="11628">MHLEGWGVNFSEDIKPISYIKTNAADMLKRVNETHNPIVITQNGEAKAVLLDTESYQDMRNSLGILKLLTESEKDIENRSIHDQDEVFKEIEEKLIKNNKT</sequence>
<evidence type="ECO:0000256" key="1">
    <source>
        <dbReference type="ARBA" id="ARBA00009981"/>
    </source>
</evidence>
<organism evidence="3 4">
    <name type="scientific">Alkalispirochaeta sphaeroplastigenens</name>
    <dbReference type="NCBI Taxonomy" id="1187066"/>
    <lineage>
        <taxon>Bacteria</taxon>
        <taxon>Pseudomonadati</taxon>
        <taxon>Spirochaetota</taxon>
        <taxon>Spirochaetia</taxon>
        <taxon>Spirochaetales</taxon>
        <taxon>Spirochaetaceae</taxon>
        <taxon>Alkalispirochaeta</taxon>
    </lineage>
</organism>
<dbReference type="AlphaFoldDB" id="A0A2S4JH96"/>
<evidence type="ECO:0000256" key="2">
    <source>
        <dbReference type="RuleBase" id="RU362080"/>
    </source>
</evidence>
<dbReference type="NCBIfam" id="TIGR01552">
    <property type="entry name" value="phd_fam"/>
    <property type="match status" value="1"/>
</dbReference>
<dbReference type="SUPFAM" id="SSF143120">
    <property type="entry name" value="YefM-like"/>
    <property type="match status" value="1"/>
</dbReference>
<accession>A0A2S4JH96</accession>
<dbReference type="Proteomes" id="UP000237350">
    <property type="component" value="Unassembled WGS sequence"/>
</dbReference>
<dbReference type="PANTHER" id="PTHR33713:SF11">
    <property type="entry name" value="PREVENT-HOST-DEATH FAMILY PROTEIN"/>
    <property type="match status" value="1"/>
</dbReference>
<gene>
    <name evidence="3" type="ORF">AU468_11110</name>
</gene>
<dbReference type="Gene3D" id="3.40.1620.10">
    <property type="entry name" value="YefM-like domain"/>
    <property type="match status" value="1"/>
</dbReference>
<reference evidence="4" key="1">
    <citation type="submission" date="2015-12" db="EMBL/GenBank/DDBJ databases">
        <authorList>
            <person name="Lodha T.D."/>
            <person name="Chintalapati S."/>
            <person name="Chintalapati V.R."/>
            <person name="Sravanthi T."/>
        </authorList>
    </citation>
    <scope>NUCLEOTIDE SEQUENCE [LARGE SCALE GENOMIC DNA]</scope>
    <source>
        <strain evidence="4">JC133</strain>
    </source>
</reference>